<sequence length="33" mass="3956">MNHNQLQLHMLLSSILRLLSYNQLNIESDRVNF</sequence>
<dbReference type="EMBL" id="CP037920">
    <property type="protein sequence ID" value="QDT95580.1"/>
    <property type="molecule type" value="Genomic_DNA"/>
</dbReference>
<dbReference type="KEGG" id="gaw:V144x_10250"/>
<dbReference type="Proteomes" id="UP000318704">
    <property type="component" value="Chromosome"/>
</dbReference>
<evidence type="ECO:0000313" key="2">
    <source>
        <dbReference type="Proteomes" id="UP000318704"/>
    </source>
</evidence>
<gene>
    <name evidence="1" type="ORF">V144x_10250</name>
</gene>
<proteinExistence type="predicted"/>
<evidence type="ECO:0000313" key="1">
    <source>
        <dbReference type="EMBL" id="QDT95580.1"/>
    </source>
</evidence>
<reference evidence="1 2" key="1">
    <citation type="submission" date="2019-03" db="EMBL/GenBank/DDBJ databases">
        <title>Deep-cultivation of Planctomycetes and their phenomic and genomic characterization uncovers novel biology.</title>
        <authorList>
            <person name="Wiegand S."/>
            <person name="Jogler M."/>
            <person name="Boedeker C."/>
            <person name="Pinto D."/>
            <person name="Vollmers J."/>
            <person name="Rivas-Marin E."/>
            <person name="Kohn T."/>
            <person name="Peeters S.H."/>
            <person name="Heuer A."/>
            <person name="Rast P."/>
            <person name="Oberbeckmann S."/>
            <person name="Bunk B."/>
            <person name="Jeske O."/>
            <person name="Meyerdierks A."/>
            <person name="Storesund J.E."/>
            <person name="Kallscheuer N."/>
            <person name="Luecker S."/>
            <person name="Lage O.M."/>
            <person name="Pohl T."/>
            <person name="Merkel B.J."/>
            <person name="Hornburger P."/>
            <person name="Mueller R.-W."/>
            <person name="Bruemmer F."/>
            <person name="Labrenz M."/>
            <person name="Spormann A.M."/>
            <person name="Op den Camp H."/>
            <person name="Overmann J."/>
            <person name="Amann R."/>
            <person name="Jetten M.S.M."/>
            <person name="Mascher T."/>
            <person name="Medema M.H."/>
            <person name="Devos D.P."/>
            <person name="Kaster A.-K."/>
            <person name="Ovreas L."/>
            <person name="Rohde M."/>
            <person name="Galperin M.Y."/>
            <person name="Jogler C."/>
        </authorList>
    </citation>
    <scope>NUCLEOTIDE SEQUENCE [LARGE SCALE GENOMIC DNA]</scope>
    <source>
        <strain evidence="1 2">V144</strain>
    </source>
</reference>
<name>A0A517VRM4_9PLAN</name>
<dbReference type="AlphaFoldDB" id="A0A517VRM4"/>
<accession>A0A517VRM4</accession>
<protein>
    <submittedName>
        <fullName evidence="1">Uncharacterized protein</fullName>
    </submittedName>
</protein>
<organism evidence="1 2">
    <name type="scientific">Gimesia aquarii</name>
    <dbReference type="NCBI Taxonomy" id="2527964"/>
    <lineage>
        <taxon>Bacteria</taxon>
        <taxon>Pseudomonadati</taxon>
        <taxon>Planctomycetota</taxon>
        <taxon>Planctomycetia</taxon>
        <taxon>Planctomycetales</taxon>
        <taxon>Planctomycetaceae</taxon>
        <taxon>Gimesia</taxon>
    </lineage>
</organism>